<evidence type="ECO:0000256" key="9">
    <source>
        <dbReference type="SAM" id="Phobius"/>
    </source>
</evidence>
<dbReference type="PANTHER" id="PTHR48041:SF122">
    <property type="entry name" value="ABC TRANSPORTER DOMAIN-CONTAINING PROTEIN"/>
    <property type="match status" value="1"/>
</dbReference>
<dbReference type="Gene3D" id="3.40.50.300">
    <property type="entry name" value="P-loop containing nucleotide triphosphate hydrolases"/>
    <property type="match status" value="1"/>
</dbReference>
<evidence type="ECO:0000256" key="3">
    <source>
        <dbReference type="ARBA" id="ARBA00022692"/>
    </source>
</evidence>
<reference evidence="11" key="1">
    <citation type="submission" date="2022-07" db="EMBL/GenBank/DDBJ databases">
        <title>Phylogenomic reconstructions and comparative analyses of Kickxellomycotina fungi.</title>
        <authorList>
            <person name="Reynolds N.K."/>
            <person name="Stajich J.E."/>
            <person name="Barry K."/>
            <person name="Grigoriev I.V."/>
            <person name="Crous P."/>
            <person name="Smith M.E."/>
        </authorList>
    </citation>
    <scope>NUCLEOTIDE SEQUENCE</scope>
    <source>
        <strain evidence="11">BCRC 34381</strain>
    </source>
</reference>
<dbReference type="CDD" id="cd03213">
    <property type="entry name" value="ABCG_EPDR"/>
    <property type="match status" value="1"/>
</dbReference>
<keyword evidence="3 9" id="KW-0812">Transmembrane</keyword>
<feature type="transmembrane region" description="Helical" evidence="9">
    <location>
        <begin position="649"/>
        <end position="671"/>
    </location>
</feature>
<dbReference type="OrthoDB" id="66620at2759"/>
<feature type="transmembrane region" description="Helical" evidence="9">
    <location>
        <begin position="539"/>
        <end position="559"/>
    </location>
</feature>
<dbReference type="AlphaFoldDB" id="A0A9W8CWT2"/>
<evidence type="ECO:0000256" key="1">
    <source>
        <dbReference type="ARBA" id="ARBA00004141"/>
    </source>
</evidence>
<dbReference type="InterPro" id="IPR050352">
    <property type="entry name" value="ABCG_transporters"/>
</dbReference>
<dbReference type="GO" id="GO:0140359">
    <property type="term" value="F:ABC-type transporter activity"/>
    <property type="evidence" value="ECO:0007669"/>
    <property type="project" value="InterPro"/>
</dbReference>
<sequence length="682" mass="74878">MESEAPQLQCDVQAGTRALGGPGDATATTSGLPSPGAHTSDAASISVCDDTNNGRPLAAFASPDPPPPPPPPAHPEAVLQWDGLSYEVDTKVGRTTSTRAVLNHISGEVHAGEVIAIIGSSGAGKTTLLNALSGRIVGGRLTGQILFHGAPRDPGSFKRLSAYVQQDDIMHTRLTVHETLSYASRLRLSDTQYTAAQKSQRVADILKKLRLEGVQHSQIGNAKTRGVSGGERKRVSIGTELLTSPKLLFLDEPTSGLDSNSSQVVVDLVKEVAREQQMAVLVTIHQPSARIFNTFDRAILLSQGHLIYFGPPTEAVGYFAGLGYQCPVLENPADYFIDLMTLDHHDGQTLAASQARISGMAHSFIQHRSKQVSAGLVKDRRLASVAGTVSEYSEPYRDMTPRNMWYIEFWTLVRRDWLNLTRNMEFLVSQVFQSLATSLIVGFMFFYLKHDSISVQNRLGILYIIVINATFPVIMPTLNVYLQERDIMLRERAAATYRVTAFYAAKGTTFTPIALVSGAVFIIGVYFISHLVFTAGKFFIAFGIYACLNVVAVTFALMVGSYIRNVDVGFVVAPAIVTIWLLFGGLLANPSTTTPVLRWLRWINPVYYAYSALLQNELHGMAFECDTLGQCYTTGEQVIGVYSMGRFSIWGNALLLLLNAAVYYALGYVFLRWKVKPRYIWI</sequence>
<gene>
    <name evidence="11" type="ORF">LPJ61_002864</name>
</gene>
<dbReference type="GO" id="GO:0016887">
    <property type="term" value="F:ATP hydrolysis activity"/>
    <property type="evidence" value="ECO:0007669"/>
    <property type="project" value="InterPro"/>
</dbReference>
<dbReference type="SUPFAM" id="SSF52540">
    <property type="entry name" value="P-loop containing nucleoside triphosphate hydrolases"/>
    <property type="match status" value="1"/>
</dbReference>
<keyword evidence="4" id="KW-0547">Nucleotide-binding</keyword>
<dbReference type="InterPro" id="IPR013525">
    <property type="entry name" value="ABC2_TM"/>
</dbReference>
<evidence type="ECO:0000256" key="5">
    <source>
        <dbReference type="ARBA" id="ARBA00022840"/>
    </source>
</evidence>
<feature type="compositionally biased region" description="Pro residues" evidence="8">
    <location>
        <begin position="63"/>
        <end position="74"/>
    </location>
</feature>
<evidence type="ECO:0000256" key="4">
    <source>
        <dbReference type="ARBA" id="ARBA00022741"/>
    </source>
</evidence>
<dbReference type="Proteomes" id="UP001143981">
    <property type="component" value="Unassembled WGS sequence"/>
</dbReference>
<dbReference type="GO" id="GO:0016020">
    <property type="term" value="C:membrane"/>
    <property type="evidence" value="ECO:0007669"/>
    <property type="project" value="UniProtKB-SubCell"/>
</dbReference>
<feature type="transmembrane region" description="Helical" evidence="9">
    <location>
        <begin position="566"/>
        <end position="588"/>
    </location>
</feature>
<name>A0A9W8CWT2_9FUNG</name>
<dbReference type="InterPro" id="IPR003593">
    <property type="entry name" value="AAA+_ATPase"/>
</dbReference>
<feature type="transmembrane region" description="Helical" evidence="9">
    <location>
        <begin position="424"/>
        <end position="448"/>
    </location>
</feature>
<dbReference type="PROSITE" id="PS50893">
    <property type="entry name" value="ABC_TRANSPORTER_2"/>
    <property type="match status" value="1"/>
</dbReference>
<keyword evidence="6 9" id="KW-1133">Transmembrane helix</keyword>
<feature type="region of interest" description="Disordered" evidence="8">
    <location>
        <begin position="1"/>
        <end position="77"/>
    </location>
</feature>
<dbReference type="InterPro" id="IPR027417">
    <property type="entry name" value="P-loop_NTPase"/>
</dbReference>
<keyword evidence="7 9" id="KW-0472">Membrane</keyword>
<keyword evidence="12" id="KW-1185">Reference proteome</keyword>
<organism evidence="11 12">
    <name type="scientific">Coemansia biformis</name>
    <dbReference type="NCBI Taxonomy" id="1286918"/>
    <lineage>
        <taxon>Eukaryota</taxon>
        <taxon>Fungi</taxon>
        <taxon>Fungi incertae sedis</taxon>
        <taxon>Zoopagomycota</taxon>
        <taxon>Kickxellomycotina</taxon>
        <taxon>Kickxellomycetes</taxon>
        <taxon>Kickxellales</taxon>
        <taxon>Kickxellaceae</taxon>
        <taxon>Coemansia</taxon>
    </lineage>
</organism>
<evidence type="ECO:0000256" key="6">
    <source>
        <dbReference type="ARBA" id="ARBA00022989"/>
    </source>
</evidence>
<evidence type="ECO:0000313" key="11">
    <source>
        <dbReference type="EMBL" id="KAJ1730733.1"/>
    </source>
</evidence>
<keyword evidence="5" id="KW-0067">ATP-binding</keyword>
<proteinExistence type="predicted"/>
<evidence type="ECO:0000256" key="7">
    <source>
        <dbReference type="ARBA" id="ARBA00023136"/>
    </source>
</evidence>
<dbReference type="EMBL" id="JANBOI010000414">
    <property type="protein sequence ID" value="KAJ1730733.1"/>
    <property type="molecule type" value="Genomic_DNA"/>
</dbReference>
<evidence type="ECO:0000256" key="2">
    <source>
        <dbReference type="ARBA" id="ARBA00022448"/>
    </source>
</evidence>
<feature type="transmembrane region" description="Helical" evidence="9">
    <location>
        <begin position="460"/>
        <end position="482"/>
    </location>
</feature>
<keyword evidence="2" id="KW-0813">Transport</keyword>
<comment type="caution">
    <text evidence="11">The sequence shown here is derived from an EMBL/GenBank/DDBJ whole genome shotgun (WGS) entry which is preliminary data.</text>
</comment>
<feature type="transmembrane region" description="Helical" evidence="9">
    <location>
        <begin position="513"/>
        <end position="533"/>
    </location>
</feature>
<dbReference type="PANTHER" id="PTHR48041">
    <property type="entry name" value="ABC TRANSPORTER G FAMILY MEMBER 28"/>
    <property type="match status" value="1"/>
</dbReference>
<dbReference type="PROSITE" id="PS00211">
    <property type="entry name" value="ABC_TRANSPORTER_1"/>
    <property type="match status" value="1"/>
</dbReference>
<feature type="domain" description="ABC transporter" evidence="10">
    <location>
        <begin position="79"/>
        <end position="328"/>
    </location>
</feature>
<dbReference type="SMART" id="SM00382">
    <property type="entry name" value="AAA"/>
    <property type="match status" value="1"/>
</dbReference>
<dbReference type="GO" id="GO:0005524">
    <property type="term" value="F:ATP binding"/>
    <property type="evidence" value="ECO:0007669"/>
    <property type="project" value="UniProtKB-KW"/>
</dbReference>
<dbReference type="InterPro" id="IPR017871">
    <property type="entry name" value="ABC_transporter-like_CS"/>
</dbReference>
<dbReference type="InterPro" id="IPR003439">
    <property type="entry name" value="ABC_transporter-like_ATP-bd"/>
</dbReference>
<evidence type="ECO:0000259" key="10">
    <source>
        <dbReference type="PROSITE" id="PS50893"/>
    </source>
</evidence>
<accession>A0A9W8CWT2</accession>
<protein>
    <recommendedName>
        <fullName evidence="10">ABC transporter domain-containing protein</fullName>
    </recommendedName>
</protein>
<comment type="subcellular location">
    <subcellularLocation>
        <location evidence="1">Membrane</location>
        <topology evidence="1">Multi-pass membrane protein</topology>
    </subcellularLocation>
</comment>
<evidence type="ECO:0000313" key="12">
    <source>
        <dbReference type="Proteomes" id="UP001143981"/>
    </source>
</evidence>
<evidence type="ECO:0000256" key="8">
    <source>
        <dbReference type="SAM" id="MobiDB-lite"/>
    </source>
</evidence>
<dbReference type="Pfam" id="PF01061">
    <property type="entry name" value="ABC2_membrane"/>
    <property type="match status" value="1"/>
</dbReference>
<dbReference type="Pfam" id="PF00005">
    <property type="entry name" value="ABC_tran"/>
    <property type="match status" value="1"/>
</dbReference>